<dbReference type="Proteomes" id="UP000501812">
    <property type="component" value="Chromosome"/>
</dbReference>
<keyword evidence="2" id="KW-1185">Reference proteome</keyword>
<organism evidence="1 2">
    <name type="scientific">Luteolibacter luteus</name>
    <dbReference type="NCBI Taxonomy" id="2728835"/>
    <lineage>
        <taxon>Bacteria</taxon>
        <taxon>Pseudomonadati</taxon>
        <taxon>Verrucomicrobiota</taxon>
        <taxon>Verrucomicrobiia</taxon>
        <taxon>Verrucomicrobiales</taxon>
        <taxon>Verrucomicrobiaceae</taxon>
        <taxon>Luteolibacter</taxon>
    </lineage>
</organism>
<proteinExistence type="predicted"/>
<dbReference type="EMBL" id="CP051774">
    <property type="protein sequence ID" value="QJE96118.1"/>
    <property type="molecule type" value="Genomic_DNA"/>
</dbReference>
<evidence type="ECO:0000313" key="1">
    <source>
        <dbReference type="EMBL" id="QJE96118.1"/>
    </source>
</evidence>
<accession>A0A858RHY4</accession>
<sequence>MTELMVTVLIIVALAAIAFPVGRSVLGKSRSAACLSNLRQIGTGLEGYLQDHNQMMPDWVAGRKTKAEEVPVLETELASYLPNPEVFHCPADHEQFERSGCSYIWNTSQNGRHRSKLEFFGKSGNDQRIPLVIDKEDWHGGDPGVNFLYADLSASSKVQFGVNR</sequence>
<dbReference type="AlphaFoldDB" id="A0A858RHY4"/>
<name>A0A858RHY4_9BACT</name>
<dbReference type="SUPFAM" id="SSF54523">
    <property type="entry name" value="Pili subunits"/>
    <property type="match status" value="1"/>
</dbReference>
<protein>
    <recommendedName>
        <fullName evidence="3">Type II secretion system protein</fullName>
    </recommendedName>
</protein>
<evidence type="ECO:0008006" key="3">
    <source>
        <dbReference type="Google" id="ProtNLM"/>
    </source>
</evidence>
<dbReference type="InterPro" id="IPR045584">
    <property type="entry name" value="Pilin-like"/>
</dbReference>
<evidence type="ECO:0000313" key="2">
    <source>
        <dbReference type="Proteomes" id="UP000501812"/>
    </source>
</evidence>
<gene>
    <name evidence="1" type="ORF">HHL09_10085</name>
</gene>
<reference evidence="1 2" key="1">
    <citation type="submission" date="2020-04" db="EMBL/GenBank/DDBJ databases">
        <title>Luteolibacter sp. G-1-1-1 isolated from soil.</title>
        <authorList>
            <person name="Dahal R.H."/>
        </authorList>
    </citation>
    <scope>NUCLEOTIDE SEQUENCE [LARGE SCALE GENOMIC DNA]</scope>
    <source>
        <strain evidence="1 2">G-1-1-1</strain>
    </source>
</reference>
<dbReference type="Gene3D" id="3.30.700.10">
    <property type="entry name" value="Glycoprotein, Type 4 Pilin"/>
    <property type="match status" value="1"/>
</dbReference>
<dbReference type="KEGG" id="luo:HHL09_10085"/>